<dbReference type="Pfam" id="PF04252">
    <property type="entry name" value="SFM1-like"/>
    <property type="match status" value="1"/>
</dbReference>
<evidence type="ECO:0000313" key="6">
    <source>
        <dbReference type="Proteomes" id="UP001063698"/>
    </source>
</evidence>
<reference evidence="5" key="1">
    <citation type="submission" date="2013-11" db="EMBL/GenBank/DDBJ databases">
        <title>Comparative genomics of Ignicoccus.</title>
        <authorList>
            <person name="Podar M."/>
        </authorList>
    </citation>
    <scope>NUCLEOTIDE SEQUENCE</scope>
    <source>
        <strain evidence="5">DSM 13166</strain>
    </source>
</reference>
<gene>
    <name evidence="5" type="ORF">IPA_09575</name>
</gene>
<evidence type="ECO:0000256" key="3">
    <source>
        <dbReference type="ARBA" id="ARBA00022691"/>
    </source>
</evidence>
<dbReference type="InterPro" id="IPR038459">
    <property type="entry name" value="MT_TRM10-typ_sf"/>
</dbReference>
<evidence type="ECO:0000259" key="4">
    <source>
        <dbReference type="PROSITE" id="PS51675"/>
    </source>
</evidence>
<keyword evidence="3" id="KW-0949">S-adenosyl-L-methionine</keyword>
<proteinExistence type="predicted"/>
<evidence type="ECO:0000256" key="2">
    <source>
        <dbReference type="ARBA" id="ARBA00022679"/>
    </source>
</evidence>
<dbReference type="AlphaFoldDB" id="A0A977KC48"/>
<keyword evidence="6" id="KW-1185">Reference proteome</keyword>
<protein>
    <recommendedName>
        <fullName evidence="4">SAM-dependent MTase TRM10-type domain-containing protein</fullName>
    </recommendedName>
</protein>
<dbReference type="InterPro" id="IPR028564">
    <property type="entry name" value="MT_TRM10-typ"/>
</dbReference>
<dbReference type="PIRSF" id="PIRSF018978">
    <property type="entry name" value="tRNA_m1G_mtfrase_arc_prd"/>
    <property type="match status" value="1"/>
</dbReference>
<evidence type="ECO:0000313" key="5">
    <source>
        <dbReference type="EMBL" id="UXD22915.1"/>
    </source>
</evidence>
<accession>A0A977KC48</accession>
<dbReference type="InterPro" id="IPR016742">
    <property type="entry name" value="tRNA_m1G_mtfrase_arc"/>
</dbReference>
<evidence type="ECO:0000256" key="1">
    <source>
        <dbReference type="ARBA" id="ARBA00022603"/>
    </source>
</evidence>
<keyword evidence="1" id="KW-0489">Methyltransferase</keyword>
<dbReference type="PROSITE" id="PS51675">
    <property type="entry name" value="SAM_MT_TRM10"/>
    <property type="match status" value="1"/>
</dbReference>
<dbReference type="GO" id="GO:0008175">
    <property type="term" value="F:tRNA methyltransferase activity"/>
    <property type="evidence" value="ECO:0007669"/>
    <property type="project" value="InterPro"/>
</dbReference>
<name>A0A977KC48_9CREN</name>
<dbReference type="Proteomes" id="UP001063698">
    <property type="component" value="Chromosome"/>
</dbReference>
<dbReference type="InterPro" id="IPR007364">
    <property type="entry name" value="SFM1-like"/>
</dbReference>
<sequence>MRPGEALAEVLAQRGVKSVASLVAPLNARFRRNPFQETAVHMLVHKSKINTKKRVHAKRWFLIRTRYGAVEYMWRGGEELSESLHEWEGEVGVEDFIDLVDRKPLIVLYLGFYYIHTEREKRKLKLQVHETLSAVRTFLWDLNMVLVEPSPLPPELVPSPHVNVVRSMEEIDAKKIILMDPNAEEELSPEEVLEAEAFVFGGIVDKEVPRIGLTSLIPCDKPRCLRRKVTLRGSVYGVPAIVHKLVYALLRARYELRGNLEEAIIEVMSSKEKRWRMAKELIEARRRGEDVKEKIIEVGEWLRMNEKDLIHSIKMSGLNLDSRDIEEVLEKWRSSK</sequence>
<dbReference type="EMBL" id="CP006868">
    <property type="protein sequence ID" value="UXD22915.1"/>
    <property type="molecule type" value="Genomic_DNA"/>
</dbReference>
<dbReference type="GO" id="GO:0030488">
    <property type="term" value="P:tRNA methylation"/>
    <property type="evidence" value="ECO:0007669"/>
    <property type="project" value="InterPro"/>
</dbReference>
<feature type="domain" description="SAM-dependent MTase TRM10-type" evidence="4">
    <location>
        <begin position="88"/>
        <end position="275"/>
    </location>
</feature>
<organism evidence="5 6">
    <name type="scientific">Ignicoccus pacificus DSM 13166</name>
    <dbReference type="NCBI Taxonomy" id="940294"/>
    <lineage>
        <taxon>Archaea</taxon>
        <taxon>Thermoproteota</taxon>
        <taxon>Thermoprotei</taxon>
        <taxon>Desulfurococcales</taxon>
        <taxon>Desulfurococcaceae</taxon>
        <taxon>Ignicoccus</taxon>
    </lineage>
</organism>
<dbReference type="Gene3D" id="3.40.1280.30">
    <property type="match status" value="1"/>
</dbReference>
<dbReference type="KEGG" id="ipc:IPA_09575"/>
<keyword evidence="2" id="KW-0808">Transferase</keyword>